<name>A0A9P7U803_9PEZI</name>
<reference evidence="2" key="1">
    <citation type="submission" date="2021-05" db="EMBL/GenBank/DDBJ databases">
        <title>Comparative genomics of three Colletotrichum scovillei strains and genetic complementation revealed genes involved fungal growth and virulence on chili pepper.</title>
        <authorList>
            <person name="Hsieh D.-K."/>
            <person name="Chuang S.-C."/>
            <person name="Chen C.-Y."/>
            <person name="Chao Y.-T."/>
            <person name="Lu M.-Y.J."/>
            <person name="Lee M.-H."/>
            <person name="Shih M.-C."/>
        </authorList>
    </citation>
    <scope>NUCLEOTIDE SEQUENCE</scope>
    <source>
        <strain evidence="2">Coll-153</strain>
    </source>
</reference>
<dbReference type="Proteomes" id="UP000699042">
    <property type="component" value="Unassembled WGS sequence"/>
</dbReference>
<feature type="compositionally biased region" description="Basic and acidic residues" evidence="1">
    <location>
        <begin position="203"/>
        <end position="214"/>
    </location>
</feature>
<protein>
    <submittedName>
        <fullName evidence="2">Zinc knuckle domain protein</fullName>
    </submittedName>
</protein>
<accession>A0A9P7U803</accession>
<feature type="compositionally biased region" description="Polar residues" evidence="1">
    <location>
        <begin position="53"/>
        <end position="62"/>
    </location>
</feature>
<feature type="compositionally biased region" description="Polar residues" evidence="1">
    <location>
        <begin position="113"/>
        <end position="127"/>
    </location>
</feature>
<gene>
    <name evidence="2" type="ORF">JMJ77_011557</name>
</gene>
<feature type="compositionally biased region" description="Basic and acidic residues" evidence="1">
    <location>
        <begin position="69"/>
        <end position="93"/>
    </location>
</feature>
<comment type="caution">
    <text evidence="2">The sequence shown here is derived from an EMBL/GenBank/DDBJ whole genome shotgun (WGS) entry which is preliminary data.</text>
</comment>
<feature type="compositionally biased region" description="Low complexity" evidence="1">
    <location>
        <begin position="193"/>
        <end position="202"/>
    </location>
</feature>
<dbReference type="EMBL" id="JAESDN010000011">
    <property type="protein sequence ID" value="KAG7043735.1"/>
    <property type="molecule type" value="Genomic_DNA"/>
</dbReference>
<feature type="region of interest" description="Disordered" evidence="1">
    <location>
        <begin position="49"/>
        <end position="243"/>
    </location>
</feature>
<evidence type="ECO:0000313" key="2">
    <source>
        <dbReference type="EMBL" id="KAG7043735.1"/>
    </source>
</evidence>
<feature type="compositionally biased region" description="Basic and acidic residues" evidence="1">
    <location>
        <begin position="177"/>
        <end position="190"/>
    </location>
</feature>
<keyword evidence="3" id="KW-1185">Reference proteome</keyword>
<feature type="compositionally biased region" description="Basic and acidic residues" evidence="1">
    <location>
        <begin position="100"/>
        <end position="112"/>
    </location>
</feature>
<evidence type="ECO:0000313" key="3">
    <source>
        <dbReference type="Proteomes" id="UP000699042"/>
    </source>
</evidence>
<feature type="compositionally biased region" description="Basic and acidic residues" evidence="1">
    <location>
        <begin position="157"/>
        <end position="169"/>
    </location>
</feature>
<dbReference type="AlphaFoldDB" id="A0A9P7U803"/>
<sequence>MSNDAEKFAKELRDLLGVKGPPDPGSTTSFSARAVYFSGSVAEVTRKLEDLGRSSSHGSQYSRMWVRFENSEEPKSEELKSEEQKSEEEAWRDRLRKKRATDARLKELDAKSRANQAQMPATNNSSRFAPPTASDYHPSVSGSSAPRERYSKHRSRERNPPQHQQKEVRQNSGSSPLRERYSEHQSRERSPPQYQQREVQQYRQRDDHSREGSRYRNTSPFYQSETQRPIHEAGASRDAQNFPAAEEWARRQSLMVKKPMKDRWIWQSRAHPPYHKKVHLTKQRQAEFETRGLECLDHGKRFKITAVCGSCGHKHHYLCDCPIPDESGFVSGCPLCNTTAHDWDDCKRSGVLTWMQQYEIMFFRRINMPPIRSRKPWIMWEKERIDQGLWSWDLQGVYPWTLAFVRELKQSERPWVNFDHKLWKKERAGLPKDPATHLYSAEQLIDYAPLLEERSASSEDHIRNSGNTLQSGLNAAAHNTQTSQDVANAVATPPGPKREDITEDDTSEETVATEPAVKNSNQMIAPVMGNRSARGPARRFQPTNGVDGRQPGKNWVYENDGKAAHRSFIRVP</sequence>
<organism evidence="2 3">
    <name type="scientific">Colletotrichum scovillei</name>
    <dbReference type="NCBI Taxonomy" id="1209932"/>
    <lineage>
        <taxon>Eukaryota</taxon>
        <taxon>Fungi</taxon>
        <taxon>Dikarya</taxon>
        <taxon>Ascomycota</taxon>
        <taxon>Pezizomycotina</taxon>
        <taxon>Sordariomycetes</taxon>
        <taxon>Hypocreomycetidae</taxon>
        <taxon>Glomerellales</taxon>
        <taxon>Glomerellaceae</taxon>
        <taxon>Colletotrichum</taxon>
        <taxon>Colletotrichum acutatum species complex</taxon>
    </lineage>
</organism>
<feature type="region of interest" description="Disordered" evidence="1">
    <location>
        <begin position="484"/>
        <end position="554"/>
    </location>
</feature>
<feature type="compositionally biased region" description="Polar residues" evidence="1">
    <location>
        <begin position="215"/>
        <end position="227"/>
    </location>
</feature>
<proteinExistence type="predicted"/>
<evidence type="ECO:0000256" key="1">
    <source>
        <dbReference type="SAM" id="MobiDB-lite"/>
    </source>
</evidence>